<reference evidence="9" key="2">
    <citation type="submission" date="2017-10" db="EMBL/GenBank/DDBJ databases">
        <title>Ladona fulva Genome sequencing and assembly.</title>
        <authorList>
            <person name="Murali S."/>
            <person name="Richards S."/>
            <person name="Bandaranaike D."/>
            <person name="Bellair M."/>
            <person name="Blankenburg K."/>
            <person name="Chao H."/>
            <person name="Dinh H."/>
            <person name="Doddapaneni H."/>
            <person name="Dugan-Rocha S."/>
            <person name="Elkadiri S."/>
            <person name="Gnanaolivu R."/>
            <person name="Hernandez B."/>
            <person name="Skinner E."/>
            <person name="Javaid M."/>
            <person name="Lee S."/>
            <person name="Li M."/>
            <person name="Ming W."/>
            <person name="Munidasa M."/>
            <person name="Muniz J."/>
            <person name="Nguyen L."/>
            <person name="Hughes D."/>
            <person name="Osuji N."/>
            <person name="Pu L.-L."/>
            <person name="Puazo M."/>
            <person name="Qu C."/>
            <person name="Quiroz J."/>
            <person name="Raj R."/>
            <person name="Weissenberger G."/>
            <person name="Xin Y."/>
            <person name="Zou X."/>
            <person name="Han Y."/>
            <person name="Worley K."/>
            <person name="Muzny D."/>
            <person name="Gibbs R."/>
        </authorList>
    </citation>
    <scope>NUCLEOTIDE SEQUENCE</scope>
    <source>
        <strain evidence="9">Sampled in the wild</strain>
    </source>
</reference>
<dbReference type="GO" id="GO:0004771">
    <property type="term" value="F:sterol ester esterase activity"/>
    <property type="evidence" value="ECO:0007669"/>
    <property type="project" value="UniProtKB-EC"/>
</dbReference>
<accession>A0A8K0PA51</accession>
<dbReference type="OrthoDB" id="448051at2759"/>
<dbReference type="InterPro" id="IPR019363">
    <property type="entry name" value="LDAH"/>
</dbReference>
<dbReference type="PANTHER" id="PTHR13390:SF0">
    <property type="entry name" value="LIPID DROPLET-ASSOCIATED HYDROLASE"/>
    <property type="match status" value="1"/>
</dbReference>
<evidence type="ECO:0000313" key="10">
    <source>
        <dbReference type="Proteomes" id="UP000792457"/>
    </source>
</evidence>
<reference evidence="9" key="1">
    <citation type="submission" date="2013-04" db="EMBL/GenBank/DDBJ databases">
        <authorList>
            <person name="Qu J."/>
            <person name="Murali S.C."/>
            <person name="Bandaranaike D."/>
            <person name="Bellair M."/>
            <person name="Blankenburg K."/>
            <person name="Chao H."/>
            <person name="Dinh H."/>
            <person name="Doddapaneni H."/>
            <person name="Downs B."/>
            <person name="Dugan-Rocha S."/>
            <person name="Elkadiri S."/>
            <person name="Gnanaolivu R.D."/>
            <person name="Hernandez B."/>
            <person name="Javaid M."/>
            <person name="Jayaseelan J.C."/>
            <person name="Lee S."/>
            <person name="Li M."/>
            <person name="Ming W."/>
            <person name="Munidasa M."/>
            <person name="Muniz J."/>
            <person name="Nguyen L."/>
            <person name="Ongeri F."/>
            <person name="Osuji N."/>
            <person name="Pu L.-L."/>
            <person name="Puazo M."/>
            <person name="Qu C."/>
            <person name="Quiroz J."/>
            <person name="Raj R."/>
            <person name="Weissenberger G."/>
            <person name="Xin Y."/>
            <person name="Zou X."/>
            <person name="Han Y."/>
            <person name="Richards S."/>
            <person name="Worley K."/>
            <person name="Muzny D."/>
            <person name="Gibbs R."/>
        </authorList>
    </citation>
    <scope>NUCLEOTIDE SEQUENCE</scope>
    <source>
        <strain evidence="9">Sampled in the wild</strain>
    </source>
</reference>
<evidence type="ECO:0000256" key="3">
    <source>
        <dbReference type="ARBA" id="ARBA00019242"/>
    </source>
</evidence>
<comment type="subcellular location">
    <subcellularLocation>
        <location evidence="1">Lipid droplet</location>
    </subcellularLocation>
</comment>
<dbReference type="Pfam" id="PF10230">
    <property type="entry name" value="LIDHydrolase"/>
    <property type="match status" value="1"/>
</dbReference>
<evidence type="ECO:0000256" key="4">
    <source>
        <dbReference type="ARBA" id="ARBA00022677"/>
    </source>
</evidence>
<dbReference type="EC" id="3.1.1.13" evidence="7"/>
<gene>
    <name evidence="9" type="ORF">J437_LFUL017857</name>
</gene>
<evidence type="ECO:0000256" key="8">
    <source>
        <dbReference type="ARBA" id="ARBA00049527"/>
    </source>
</evidence>
<keyword evidence="5" id="KW-0378">Hydrolase</keyword>
<evidence type="ECO:0000256" key="5">
    <source>
        <dbReference type="ARBA" id="ARBA00022801"/>
    </source>
</evidence>
<keyword evidence="4" id="KW-0551">Lipid droplet</keyword>
<proteinExistence type="inferred from homology"/>
<dbReference type="AlphaFoldDB" id="A0A8K0PA51"/>
<keyword evidence="10" id="KW-1185">Reference proteome</keyword>
<dbReference type="GO" id="GO:0019915">
    <property type="term" value="P:lipid storage"/>
    <property type="evidence" value="ECO:0007669"/>
    <property type="project" value="InterPro"/>
</dbReference>
<dbReference type="PANTHER" id="PTHR13390">
    <property type="entry name" value="LIPASE"/>
    <property type="match status" value="1"/>
</dbReference>
<dbReference type="Proteomes" id="UP000792457">
    <property type="component" value="Unassembled WGS sequence"/>
</dbReference>
<evidence type="ECO:0000256" key="1">
    <source>
        <dbReference type="ARBA" id="ARBA00004502"/>
    </source>
</evidence>
<evidence type="ECO:0000256" key="7">
    <source>
        <dbReference type="ARBA" id="ARBA00039150"/>
    </source>
</evidence>
<name>A0A8K0PA51_LADFU</name>
<dbReference type="InterPro" id="IPR029058">
    <property type="entry name" value="AB_hydrolase_fold"/>
</dbReference>
<evidence type="ECO:0000256" key="6">
    <source>
        <dbReference type="ARBA" id="ARBA00031924"/>
    </source>
</evidence>
<evidence type="ECO:0000313" key="9">
    <source>
        <dbReference type="EMBL" id="KAG8238762.1"/>
    </source>
</evidence>
<comment type="catalytic activity">
    <reaction evidence="8">
        <text>a cholesterol ester + H2O = cholesterol + a fatty acid + H(+)</text>
        <dbReference type="Rhea" id="RHEA:36403"/>
        <dbReference type="ChEBI" id="CHEBI:15377"/>
        <dbReference type="ChEBI" id="CHEBI:15378"/>
        <dbReference type="ChEBI" id="CHEBI:16113"/>
        <dbReference type="ChEBI" id="CHEBI:17002"/>
        <dbReference type="ChEBI" id="CHEBI:28868"/>
        <dbReference type="EC" id="3.1.1.13"/>
    </reaction>
    <physiologicalReaction direction="left-to-right" evidence="8">
        <dbReference type="Rhea" id="RHEA:36404"/>
    </physiologicalReaction>
</comment>
<evidence type="ECO:0000256" key="2">
    <source>
        <dbReference type="ARBA" id="ARBA00008300"/>
    </source>
</evidence>
<sequence>MTDKYYDINGVPTRVLQCGGKPSKEMILIIPGNPGMVHFYVDFMKCLYDRLGMSVATICHAGHELPPDDMYQPSLKGNQILYGLDGQVKHKKEFITKFLPDNIPINVIGHSIGCKIILELLKDEEVNFRLQKNILLFPTVERLAETPNGKFFVKMDKYFHTAIKFMIYLLHYFPHFIKIPLIRVYSKIGNIPSHFEKAISDLVSPSVLEKVFFMAQDEMKKVRELDADVIRNYLSNIYLYYGLEDGWCPRYYYEELKTVIPEAKAELCKVGYKHAFVLSSPIEMGNIVADWIDLQ</sequence>
<dbReference type="Gene3D" id="3.40.50.1820">
    <property type="entry name" value="alpha/beta hydrolase"/>
    <property type="match status" value="1"/>
</dbReference>
<protein>
    <recommendedName>
        <fullName evidence="3">Lipid droplet-associated hydrolase</fullName>
        <ecNumber evidence="7">3.1.1.13</ecNumber>
    </recommendedName>
    <alternativeName>
        <fullName evidence="6">Lipid droplet-associated serine hydrolase</fullName>
    </alternativeName>
</protein>
<dbReference type="SUPFAM" id="SSF53474">
    <property type="entry name" value="alpha/beta-Hydrolases"/>
    <property type="match status" value="1"/>
</dbReference>
<organism evidence="9 10">
    <name type="scientific">Ladona fulva</name>
    <name type="common">Scarce chaser dragonfly</name>
    <name type="synonym">Libellula fulva</name>
    <dbReference type="NCBI Taxonomy" id="123851"/>
    <lineage>
        <taxon>Eukaryota</taxon>
        <taxon>Metazoa</taxon>
        <taxon>Ecdysozoa</taxon>
        <taxon>Arthropoda</taxon>
        <taxon>Hexapoda</taxon>
        <taxon>Insecta</taxon>
        <taxon>Pterygota</taxon>
        <taxon>Palaeoptera</taxon>
        <taxon>Odonata</taxon>
        <taxon>Epiprocta</taxon>
        <taxon>Anisoptera</taxon>
        <taxon>Libelluloidea</taxon>
        <taxon>Libellulidae</taxon>
        <taxon>Ladona</taxon>
    </lineage>
</organism>
<dbReference type="GO" id="GO:0005811">
    <property type="term" value="C:lipid droplet"/>
    <property type="evidence" value="ECO:0007669"/>
    <property type="project" value="UniProtKB-SubCell"/>
</dbReference>
<comment type="caution">
    <text evidence="9">The sequence shown here is derived from an EMBL/GenBank/DDBJ whole genome shotgun (WGS) entry which is preliminary data.</text>
</comment>
<dbReference type="EMBL" id="KZ309430">
    <property type="protein sequence ID" value="KAG8238762.1"/>
    <property type="molecule type" value="Genomic_DNA"/>
</dbReference>
<comment type="similarity">
    <text evidence="2">Belongs to the AB hydrolase superfamily. LDAH family.</text>
</comment>